<gene>
    <name evidence="2" type="ORF">AXK60_11690</name>
</gene>
<feature type="compositionally biased region" description="Basic and acidic residues" evidence="1">
    <location>
        <begin position="90"/>
        <end position="111"/>
    </location>
</feature>
<organism evidence="2 3">
    <name type="scientific">Tsukamurella pseudospumae</name>
    <dbReference type="NCBI Taxonomy" id="239498"/>
    <lineage>
        <taxon>Bacteria</taxon>
        <taxon>Bacillati</taxon>
        <taxon>Actinomycetota</taxon>
        <taxon>Actinomycetes</taxon>
        <taxon>Mycobacteriales</taxon>
        <taxon>Tsukamurellaceae</taxon>
        <taxon>Tsukamurella</taxon>
    </lineage>
</organism>
<evidence type="ECO:0000313" key="3">
    <source>
        <dbReference type="Proteomes" id="UP000070258"/>
    </source>
</evidence>
<evidence type="ECO:0000256" key="1">
    <source>
        <dbReference type="SAM" id="MobiDB-lite"/>
    </source>
</evidence>
<dbReference type="STRING" id="239498.AXK60_11690"/>
<evidence type="ECO:0000313" key="2">
    <source>
        <dbReference type="EMBL" id="KXP06719.1"/>
    </source>
</evidence>
<reference evidence="3" key="1">
    <citation type="submission" date="2016-02" db="EMBL/GenBank/DDBJ databases">
        <authorList>
            <person name="Wen L."/>
            <person name="He K."/>
            <person name="Yang H."/>
        </authorList>
    </citation>
    <scope>NUCLEOTIDE SEQUENCE [LARGE SCALE GENOMIC DNA]</scope>
    <source>
        <strain evidence="3">JCM 15929</strain>
    </source>
</reference>
<protein>
    <submittedName>
        <fullName evidence="2">Uncharacterized protein</fullName>
    </submittedName>
</protein>
<comment type="caution">
    <text evidence="2">The sequence shown here is derived from an EMBL/GenBank/DDBJ whole genome shotgun (WGS) entry which is preliminary data.</text>
</comment>
<feature type="region of interest" description="Disordered" evidence="1">
    <location>
        <begin position="83"/>
        <end position="111"/>
    </location>
</feature>
<sequence>MTITKLEGGRPPKLWEAAAIAEALDFSLDVFKPSHQGGVAFGGFDAQVLLPQRPGGYDPDSPAAQDAAEQLEQTVRAAYVQLPDPAPEGSMERAVQDKIRQEQIERGESDG</sequence>
<dbReference type="EMBL" id="LSRF01000056">
    <property type="protein sequence ID" value="KXP06719.1"/>
    <property type="molecule type" value="Genomic_DNA"/>
</dbReference>
<proteinExistence type="predicted"/>
<dbReference type="AlphaFoldDB" id="A0A138A8B8"/>
<name>A0A138A8B8_9ACTN</name>
<accession>A0A138A8B8</accession>
<dbReference type="Proteomes" id="UP000070258">
    <property type="component" value="Unassembled WGS sequence"/>
</dbReference>